<keyword evidence="3" id="KW-1185">Reference proteome</keyword>
<dbReference type="GO" id="GO:0016787">
    <property type="term" value="F:hydrolase activity"/>
    <property type="evidence" value="ECO:0007669"/>
    <property type="project" value="UniProtKB-KW"/>
</dbReference>
<dbReference type="AlphaFoldDB" id="A0A858R592"/>
<organism evidence="2 3">
    <name type="scientific">Aerophototrophica crusticola</name>
    <dbReference type="NCBI Taxonomy" id="1709002"/>
    <lineage>
        <taxon>Bacteria</taxon>
        <taxon>Pseudomonadati</taxon>
        <taxon>Pseudomonadota</taxon>
        <taxon>Alphaproteobacteria</taxon>
        <taxon>Rhodospirillales</taxon>
        <taxon>Rhodospirillaceae</taxon>
        <taxon>Aerophototrophica</taxon>
    </lineage>
</organism>
<dbReference type="KEGG" id="acru:HHL28_05690"/>
<dbReference type="Pfam" id="PF12697">
    <property type="entry name" value="Abhydrolase_6"/>
    <property type="match status" value="1"/>
</dbReference>
<dbReference type="EMBL" id="CP051775">
    <property type="protein sequence ID" value="QJE72659.1"/>
    <property type="molecule type" value="Genomic_DNA"/>
</dbReference>
<dbReference type="InterPro" id="IPR029058">
    <property type="entry name" value="AB_hydrolase_fold"/>
</dbReference>
<dbReference type="PANTHER" id="PTHR43194">
    <property type="entry name" value="HYDROLASE ALPHA/BETA FOLD FAMILY"/>
    <property type="match status" value="1"/>
</dbReference>
<evidence type="ECO:0000313" key="2">
    <source>
        <dbReference type="EMBL" id="QJE72659.1"/>
    </source>
</evidence>
<dbReference type="SUPFAM" id="SSF53474">
    <property type="entry name" value="alpha/beta-Hydrolases"/>
    <property type="match status" value="1"/>
</dbReference>
<dbReference type="PANTHER" id="PTHR43194:SF2">
    <property type="entry name" value="PEROXISOMAL MEMBRANE PROTEIN LPX1"/>
    <property type="match status" value="1"/>
</dbReference>
<gene>
    <name evidence="2" type="ORF">HHL28_05690</name>
</gene>
<dbReference type="PRINTS" id="PR00111">
    <property type="entry name" value="ABHYDROLASE"/>
</dbReference>
<proteinExistence type="predicted"/>
<evidence type="ECO:0000313" key="3">
    <source>
        <dbReference type="Proteomes" id="UP000501891"/>
    </source>
</evidence>
<accession>A0A858R592</accession>
<dbReference type="InterPro" id="IPR000073">
    <property type="entry name" value="AB_hydrolase_1"/>
</dbReference>
<protein>
    <submittedName>
        <fullName evidence="2">Alpha/beta hydrolase</fullName>
    </submittedName>
</protein>
<feature type="domain" description="AB hydrolase-1" evidence="1">
    <location>
        <begin position="32"/>
        <end position="274"/>
    </location>
</feature>
<dbReference type="Gene3D" id="3.40.50.1820">
    <property type="entry name" value="alpha/beta hydrolase"/>
    <property type="match status" value="1"/>
</dbReference>
<evidence type="ECO:0000259" key="1">
    <source>
        <dbReference type="Pfam" id="PF12697"/>
    </source>
</evidence>
<sequence length="284" mass="30943">MVDFAEKSFLGLSGTGFHKVAYTEWGSGPRTIVCVHGLTRNGRDFDVLARDLAESLDARVVCPDVVGRGKSGWLRNPDLYGYPQYLADMAALIARLDVETVEWVGTSMGGLIGMLLAAQADSPVTKLVINDVGPFIPQAALQRIGDYVGKDPIFEDVASVEGYFREVYAGFGRLTDEQWRHLGEHGYRTRDDGRLGLAYDPGIAKAFTSAAITDVDLWPVWSMIRCPTMVIRGAESDLLEPETVKRMQETGPRAKAVEVPDAAHAPALMDPSQVALVRGFLADA</sequence>
<dbReference type="InterPro" id="IPR050228">
    <property type="entry name" value="Carboxylesterase_BioH"/>
</dbReference>
<reference evidence="2" key="1">
    <citation type="submission" date="2020-04" db="EMBL/GenBank/DDBJ databases">
        <title>A desert anoxygenic phototrophic bacterium fixes CO2 using RubisCO under aerobic conditions.</title>
        <authorList>
            <person name="Tang K."/>
        </authorList>
    </citation>
    <scope>NUCLEOTIDE SEQUENCE [LARGE SCALE GENOMIC DNA]</scope>
    <source>
        <strain evidence="2">MIMtkB3</strain>
    </source>
</reference>
<name>A0A858R592_9PROT</name>
<keyword evidence="2" id="KW-0378">Hydrolase</keyword>
<dbReference type="Proteomes" id="UP000501891">
    <property type="component" value="Chromosome"/>
</dbReference>